<dbReference type="Proteomes" id="UP000018817">
    <property type="component" value="Unassembled WGS sequence"/>
</dbReference>
<dbReference type="OMA" id="IMKAYVC"/>
<dbReference type="GeneID" id="20192637"/>
<dbReference type="RefSeq" id="XP_008913130.1">
    <property type="nucleotide sequence ID" value="XM_008914882.1"/>
</dbReference>
<reference evidence="1 2" key="2">
    <citation type="submission" date="2013-11" db="EMBL/GenBank/DDBJ databases">
        <title>The Genome Sequence of Phytophthora parasitica INRA-310.</title>
        <authorList>
            <consortium name="The Broad Institute Genomics Platform"/>
            <person name="Russ C."/>
            <person name="Tyler B."/>
            <person name="Panabieres F."/>
            <person name="Shan W."/>
            <person name="Tripathy S."/>
            <person name="Grunwald N."/>
            <person name="Machado M."/>
            <person name="Johnson C.S."/>
            <person name="Arredondo F."/>
            <person name="Hong C."/>
            <person name="Coffey M."/>
            <person name="Young S.K."/>
            <person name="Zeng Q."/>
            <person name="Gargeya S."/>
            <person name="Fitzgerald M."/>
            <person name="Abouelleil A."/>
            <person name="Alvarado L."/>
            <person name="Chapman S.B."/>
            <person name="Gainer-Dewar J."/>
            <person name="Goldberg J."/>
            <person name="Griggs A."/>
            <person name="Gujja S."/>
            <person name="Hansen M."/>
            <person name="Howarth C."/>
            <person name="Imamovic A."/>
            <person name="Ireland A."/>
            <person name="Larimer J."/>
            <person name="McCowan C."/>
            <person name="Murphy C."/>
            <person name="Pearson M."/>
            <person name="Poon T.W."/>
            <person name="Priest M."/>
            <person name="Roberts A."/>
            <person name="Saif S."/>
            <person name="Shea T."/>
            <person name="Sykes S."/>
            <person name="Wortman J."/>
            <person name="Nusbaum C."/>
            <person name="Birren B."/>
        </authorList>
    </citation>
    <scope>NUCLEOTIDE SEQUENCE [LARGE SCALE GENOMIC DNA]</scope>
    <source>
        <strain evidence="1 2">INRA-310</strain>
    </source>
</reference>
<dbReference type="EMBL" id="KI669624">
    <property type="protein sequence ID" value="ETN01584.1"/>
    <property type="molecule type" value="Genomic_DNA"/>
</dbReference>
<accession>W2PMU7</accession>
<organism evidence="1 2">
    <name type="scientific">Phytophthora nicotianae (strain INRA-310)</name>
    <name type="common">Phytophthora parasitica</name>
    <dbReference type="NCBI Taxonomy" id="761204"/>
    <lineage>
        <taxon>Eukaryota</taxon>
        <taxon>Sar</taxon>
        <taxon>Stramenopiles</taxon>
        <taxon>Oomycota</taxon>
        <taxon>Peronosporomycetes</taxon>
        <taxon>Peronosporales</taxon>
        <taxon>Peronosporaceae</taxon>
        <taxon>Phytophthora</taxon>
    </lineage>
</organism>
<sequence length="57" mass="6541">MQGGLHGKTTSQIEEKEQQITARAEAVQSLRTREIRSIMKAYVCVFVKNLKKIQSYN</sequence>
<dbReference type="AlphaFoldDB" id="W2PMU7"/>
<protein>
    <submittedName>
        <fullName evidence="1">Uncharacterized protein</fullName>
    </submittedName>
</protein>
<proteinExistence type="predicted"/>
<dbReference type="VEuPathDB" id="FungiDB:PPTG_24038"/>
<evidence type="ECO:0000313" key="2">
    <source>
        <dbReference type="Proteomes" id="UP000018817"/>
    </source>
</evidence>
<reference evidence="2" key="1">
    <citation type="submission" date="2011-12" db="EMBL/GenBank/DDBJ databases">
        <authorList>
            <consortium name="The Broad Institute Genome Sequencing Platform"/>
            <person name="Russ C."/>
            <person name="Tyler B."/>
            <person name="Panabieres F."/>
            <person name="Shan W."/>
            <person name="Tripathy S."/>
            <person name="Grunwald N."/>
            <person name="Machado M."/>
            <person name="Young S.K."/>
            <person name="Zeng Q."/>
            <person name="Gargeya S."/>
            <person name="Fitzgerald M."/>
            <person name="Haas B."/>
            <person name="Abouelleil A."/>
            <person name="Alvarado L."/>
            <person name="Arachchi H.M."/>
            <person name="Berlin A."/>
            <person name="Chapman S.B."/>
            <person name="Gearin G."/>
            <person name="Goldberg J."/>
            <person name="Griggs A."/>
            <person name="Gujja S."/>
            <person name="Hansen M."/>
            <person name="Heiman D."/>
            <person name="Howarth C."/>
            <person name="Larimer J."/>
            <person name="Lui A."/>
            <person name="MacDonald P.J.P."/>
            <person name="McCowen C."/>
            <person name="Montmayeur A."/>
            <person name="Murphy C."/>
            <person name="Neiman D."/>
            <person name="Pearson M."/>
            <person name="Priest M."/>
            <person name="Roberts A."/>
            <person name="Saif S."/>
            <person name="Shea T."/>
            <person name="Sisk P."/>
            <person name="Stolte C."/>
            <person name="Sykes S."/>
            <person name="Wortman J."/>
            <person name="Nusbaum C."/>
            <person name="Birren B."/>
        </authorList>
    </citation>
    <scope>NUCLEOTIDE SEQUENCE [LARGE SCALE GENOMIC DNA]</scope>
    <source>
        <strain evidence="2">INRA-310</strain>
    </source>
</reference>
<evidence type="ECO:0000313" key="1">
    <source>
        <dbReference type="EMBL" id="ETN01584.1"/>
    </source>
</evidence>
<gene>
    <name evidence="1" type="ORF">PPTG_24038</name>
</gene>
<name>W2PMU7_PHYN3</name>